<evidence type="ECO:0000313" key="8">
    <source>
        <dbReference type="Proteomes" id="UP000199403"/>
    </source>
</evidence>
<sequence>MKKYFGYKLLLGLSHLMIILSASAQKFNRPNIPGPNGIQVNSFNGNIFHERQDHYIPGSGFPLNMAFSYNGLRDALDFGYGKGWTLAYNLYYERDSADNVVMVRGDGRRDVFSAEETGFVPPAGVFDFLEEYETGKLRLTTKSGIVYFFEEAAHKRLTKINDTNNNELVLAYESGRPVSIANSAGRSLTLSWENDRLKEVTDASISPARKFQYKYNAEGYLTQVTDPLGGIQKYAYNEQGQMTEMTDKNGQATSLIYNENTIISQICSPISTLTLKYNPERNQTFAIEEGSSGNQVTTYTFNKVGNLIRKKGSCCGFDVQYEYDEDNNIREMTDANGNVTEYTYDERGNLISEKDALGNQTIYRYESTFNRLVSVTDANGNTVTNSYDGQGNLTTVALPEGITLAYSYDQNGNITSAIDGKGNTTSFEYDGLGNVVKTIYPSGEENYTYDNAGNMLSLRDINRNTLVFTYDGLDRLTKLADPLGNEVNYEYDGNGNLIQETDPNGTVKTYGYDALNRLKQVTTPAGTTTYTYDQLGNLTSIKDANGKINTYTYNSLNLLASETDGAGFTTSYEYDGNGNMIAKITPNGAIIEYTYDALGQLIRKKYGENEDVFAYDALGNLVNAANNVISYRYAYDGLNRLVSKSATNWQKVIRYTYDSNGNRATMTDPNGGVSNYIYDADNRLTQLQNPFGETFRFAYDGAGRITRQDNENGTYTTYTYDNADRLKELVNHDAGGGIISRHAYTYDANGNRLSMDTEEGTHSYSYDGDNRLLTVNYADGSTESFTYDATGNRISKTTDGTTTNYTYDAGDRILTANGITFGFDANGNLLEKNEGDQITSYTYDPENRLTGVTLPDGRTINYAYDPFGDRISKTTPDGIEIRYFLDGDNVLQELDRNNNRVAQYTATEVMDSWLSMHRHGQNYTYHQDGLNSTMALSNGTGIMVNTYRYEAYGKLKSQTGDLANPYTYTGRELEPIADLYYYRTRYYEAGIGRFMVKDFFQGFMKRPMSINKYGYVEGSPINYIDPDGKAIPALIFAGRILYTGYGAVKTYRKVNANYLKIVGSLNAFKKSLRYSLFRTLARNKYFKYMTRNKFARAFRSTSRICRRINNKIGNLNDMLTYNPIEALKSTIHKKIKKETKLVNDAITLFEENEDIEDDTTIGEKLVDRINSSDCGQTIQGVEDLVKNITNIYNQISFAIITAVDPNDILGPAGYGDEKWVSANENLDYTIRFENDPDFATAAARNVFIDMPVNTNADRGSFRVGNYGFGSFRYETPEGRSYIERLLDVRDSLGVVVNYVSGLDVTENKGFWIFNSVDPVTRLEPSDARLGFLPVNDSIIGNGEGFVNFTMRASREAVTGDTLFAQASIVFDEEAPIITNNHFNTIDADAPVSLMEINSVAEDSSFLIHVQAADVGSGHRRTELFYSVNGGSLQILAETFASDTTISFSALPDSTYCFVSIAEDNVGNVEEAKPINRHCLVLAETSPVLMGFSPNRGWVGDTVTISGENLDLVNAISLNGVAVNFTLLDSATIELTVPEGTTTGKIRLSYEEGEIESMEDFTMDLVTSIPEQISYSFTVYPNPGSGIFIVETNYHEGHNILYKVHDPTGKTVLEGEIDGDLTEIDIRSFPNGMYFIYLLTNQGRYVSKVIKQ</sequence>
<dbReference type="Pfam" id="PF25023">
    <property type="entry name" value="TEN_YD-shell"/>
    <property type="match status" value="4"/>
</dbReference>
<gene>
    <name evidence="7" type="ORF">SAMN05192553_103492</name>
</gene>
<dbReference type="Pfam" id="PF01833">
    <property type="entry name" value="TIG"/>
    <property type="match status" value="1"/>
</dbReference>
<dbReference type="InterPro" id="IPR006530">
    <property type="entry name" value="YD"/>
</dbReference>
<dbReference type="Pfam" id="PF05593">
    <property type="entry name" value="RHS_repeat"/>
    <property type="match status" value="2"/>
</dbReference>
<protein>
    <submittedName>
        <fullName evidence="7">RHS repeat-associated core domain-containing protein/Por secretion system C-terminal sorting domain-containing protein</fullName>
    </submittedName>
</protein>
<dbReference type="CDD" id="cd00102">
    <property type="entry name" value="IPT"/>
    <property type="match status" value="1"/>
</dbReference>
<evidence type="ECO:0000259" key="6">
    <source>
        <dbReference type="Pfam" id="PF25023"/>
    </source>
</evidence>
<feature type="domain" description="Teneurin-like YD-shell" evidence="6">
    <location>
        <begin position="511"/>
        <end position="689"/>
    </location>
</feature>
<dbReference type="Pfam" id="PF18962">
    <property type="entry name" value="Por_Secre_tail"/>
    <property type="match status" value="1"/>
</dbReference>
<dbReference type="InterPro" id="IPR031325">
    <property type="entry name" value="RHS_repeat"/>
</dbReference>
<dbReference type="InterPro" id="IPR002909">
    <property type="entry name" value="IPT_dom"/>
</dbReference>
<keyword evidence="2" id="KW-0732">Signal</keyword>
<evidence type="ECO:0000313" key="7">
    <source>
        <dbReference type="EMBL" id="SEJ36586.1"/>
    </source>
</evidence>
<evidence type="ECO:0000256" key="1">
    <source>
        <dbReference type="ARBA" id="ARBA00022737"/>
    </source>
</evidence>
<evidence type="ECO:0000256" key="2">
    <source>
        <dbReference type="SAM" id="SignalP"/>
    </source>
</evidence>
<dbReference type="Gene3D" id="2.60.40.10">
    <property type="entry name" value="Immunoglobulins"/>
    <property type="match status" value="1"/>
</dbReference>
<feature type="domain" description="Teneurin-like YD-shell" evidence="6">
    <location>
        <begin position="757"/>
        <end position="1020"/>
    </location>
</feature>
<dbReference type="NCBIfam" id="TIGR04183">
    <property type="entry name" value="Por_Secre_tail"/>
    <property type="match status" value="1"/>
</dbReference>
<dbReference type="OrthoDB" id="823813at2"/>
<dbReference type="InterPro" id="IPR014756">
    <property type="entry name" value="Ig_E-set"/>
</dbReference>
<dbReference type="EMBL" id="FNZH01000003">
    <property type="protein sequence ID" value="SEJ36586.1"/>
    <property type="molecule type" value="Genomic_DNA"/>
</dbReference>
<dbReference type="InterPro" id="IPR045351">
    <property type="entry name" value="DUF6531"/>
</dbReference>
<dbReference type="InterPro" id="IPR022385">
    <property type="entry name" value="Rhs_assc_core"/>
</dbReference>
<evidence type="ECO:0000259" key="4">
    <source>
        <dbReference type="Pfam" id="PF18962"/>
    </source>
</evidence>
<reference evidence="8" key="1">
    <citation type="submission" date="2016-10" db="EMBL/GenBank/DDBJ databases">
        <authorList>
            <person name="Varghese N."/>
            <person name="Submissions S."/>
        </authorList>
    </citation>
    <scope>NUCLEOTIDE SEQUENCE [LARGE SCALE GENOMIC DNA]</scope>
    <source>
        <strain evidence="8">IBRC-M 10761</strain>
    </source>
</reference>
<dbReference type="NCBIfam" id="TIGR01643">
    <property type="entry name" value="YD_repeat_2x"/>
    <property type="match status" value="12"/>
</dbReference>
<dbReference type="Pfam" id="PF20148">
    <property type="entry name" value="DUF6531"/>
    <property type="match status" value="1"/>
</dbReference>
<feature type="domain" description="Secretion system C-terminal sorting" evidence="4">
    <location>
        <begin position="1578"/>
        <end position="1649"/>
    </location>
</feature>
<feature type="domain" description="Teneurin-like YD-shell" evidence="6">
    <location>
        <begin position="143"/>
        <end position="256"/>
    </location>
</feature>
<evidence type="ECO:0000259" key="3">
    <source>
        <dbReference type="Pfam" id="PF01833"/>
    </source>
</evidence>
<feature type="domain" description="IPT/TIG" evidence="3">
    <location>
        <begin position="1486"/>
        <end position="1552"/>
    </location>
</feature>
<keyword evidence="8" id="KW-1185">Reference proteome</keyword>
<evidence type="ECO:0000259" key="5">
    <source>
        <dbReference type="Pfam" id="PF20148"/>
    </source>
</evidence>
<accession>A0A1H6Y7Z0</accession>
<dbReference type="InterPro" id="IPR013783">
    <property type="entry name" value="Ig-like_fold"/>
</dbReference>
<feature type="signal peptide" evidence="2">
    <location>
        <begin position="1"/>
        <end position="24"/>
    </location>
</feature>
<dbReference type="SUPFAM" id="SSF81296">
    <property type="entry name" value="E set domains"/>
    <property type="match status" value="1"/>
</dbReference>
<dbReference type="PANTHER" id="PTHR32305:SF15">
    <property type="entry name" value="PROTEIN RHSA-RELATED"/>
    <property type="match status" value="1"/>
</dbReference>
<feature type="domain" description="DUF6531" evidence="5">
    <location>
        <begin position="39"/>
        <end position="112"/>
    </location>
</feature>
<name>A0A1H6Y7Z0_9BACT</name>
<feature type="chain" id="PRO_5011765874" evidence="2">
    <location>
        <begin position="25"/>
        <end position="1651"/>
    </location>
</feature>
<dbReference type="Gene3D" id="2.180.10.10">
    <property type="entry name" value="RHS repeat-associated core"/>
    <property type="match status" value="4"/>
</dbReference>
<dbReference type="NCBIfam" id="TIGR03696">
    <property type="entry name" value="Rhs_assc_core"/>
    <property type="match status" value="1"/>
</dbReference>
<dbReference type="InterPro" id="IPR056823">
    <property type="entry name" value="TEN-like_YD-shell"/>
</dbReference>
<dbReference type="PANTHER" id="PTHR32305">
    <property type="match status" value="1"/>
</dbReference>
<dbReference type="InterPro" id="IPR026444">
    <property type="entry name" value="Secre_tail"/>
</dbReference>
<organism evidence="7 8">
    <name type="scientific">Cyclobacterium xiamenense</name>
    <dbReference type="NCBI Taxonomy" id="1297121"/>
    <lineage>
        <taxon>Bacteria</taxon>
        <taxon>Pseudomonadati</taxon>
        <taxon>Bacteroidota</taxon>
        <taxon>Cytophagia</taxon>
        <taxon>Cytophagales</taxon>
        <taxon>Cyclobacteriaceae</taxon>
        <taxon>Cyclobacterium</taxon>
    </lineage>
</organism>
<dbReference type="STRING" id="1416801.SAMN05192553_103492"/>
<keyword evidence="1" id="KW-0677">Repeat</keyword>
<dbReference type="RefSeq" id="WP_092174062.1">
    <property type="nucleotide sequence ID" value="NZ_FNZH01000003.1"/>
</dbReference>
<proteinExistence type="predicted"/>
<dbReference type="Proteomes" id="UP000199403">
    <property type="component" value="Unassembled WGS sequence"/>
</dbReference>
<dbReference type="InterPro" id="IPR050708">
    <property type="entry name" value="T6SS_VgrG/RHS"/>
</dbReference>
<feature type="domain" description="Teneurin-like YD-shell" evidence="6">
    <location>
        <begin position="271"/>
        <end position="443"/>
    </location>
</feature>